<dbReference type="AlphaFoldDB" id="A0A0F7SK69"/>
<protein>
    <recommendedName>
        <fullName evidence="1">Protein ROT1</fullName>
    </recommendedName>
</protein>
<proteinExistence type="inferred from homology"/>
<accession>A0A0F7SK69</accession>
<feature type="signal peptide" evidence="2">
    <location>
        <begin position="1"/>
        <end position="23"/>
    </location>
</feature>
<dbReference type="GO" id="GO:0005789">
    <property type="term" value="C:endoplasmic reticulum membrane"/>
    <property type="evidence" value="ECO:0007669"/>
    <property type="project" value="UniProtKB-SubCell"/>
</dbReference>
<dbReference type="PIRSF" id="PIRSF017290">
    <property type="entry name" value="ROT1_prd"/>
    <property type="match status" value="1"/>
</dbReference>
<comment type="function">
    <text evidence="1">Required for normal levels of the cell wall 1,6-beta-glucan. Involved in a protein folding machinery chaperoning proteins acting in various physiological processes including cell wall synthesis and lysis of autophagic bodies.</text>
</comment>
<evidence type="ECO:0000256" key="2">
    <source>
        <dbReference type="SAM" id="SignalP"/>
    </source>
</evidence>
<organism evidence="3">
    <name type="scientific">Phaffia rhodozyma</name>
    <name type="common">Yeast</name>
    <name type="synonym">Xanthophyllomyces dendrorhous</name>
    <dbReference type="NCBI Taxonomy" id="264483"/>
    <lineage>
        <taxon>Eukaryota</taxon>
        <taxon>Fungi</taxon>
        <taxon>Dikarya</taxon>
        <taxon>Basidiomycota</taxon>
        <taxon>Agaricomycotina</taxon>
        <taxon>Tremellomycetes</taxon>
        <taxon>Cystofilobasidiales</taxon>
        <taxon>Mrakiaceae</taxon>
        <taxon>Phaffia</taxon>
    </lineage>
</organism>
<dbReference type="GO" id="GO:0006458">
    <property type="term" value="P:'de novo' protein folding"/>
    <property type="evidence" value="ECO:0007669"/>
    <property type="project" value="InterPro"/>
</dbReference>
<comment type="subcellular location">
    <subcellularLocation>
        <location evidence="1">Endoplasmic reticulum membrane</location>
    </subcellularLocation>
</comment>
<dbReference type="EMBL" id="LN483124">
    <property type="protein sequence ID" value="CED82522.1"/>
    <property type="molecule type" value="Genomic_DNA"/>
</dbReference>
<keyword evidence="1" id="KW-0256">Endoplasmic reticulum</keyword>
<dbReference type="Pfam" id="PF10681">
    <property type="entry name" value="Rot1"/>
    <property type="match status" value="1"/>
</dbReference>
<dbReference type="GO" id="GO:0051082">
    <property type="term" value="F:unfolded protein binding"/>
    <property type="evidence" value="ECO:0007669"/>
    <property type="project" value="TreeGrafter"/>
</dbReference>
<keyword evidence="2" id="KW-0732">Signal</keyword>
<dbReference type="InterPro" id="IPR019623">
    <property type="entry name" value="Rot1"/>
</dbReference>
<dbReference type="PANTHER" id="PTHR28090:SF2">
    <property type="entry name" value="PROTEIN ROT1"/>
    <property type="match status" value="1"/>
</dbReference>
<feature type="chain" id="PRO_5002522053" description="Protein ROT1" evidence="2">
    <location>
        <begin position="24"/>
        <end position="217"/>
    </location>
</feature>
<comment type="similarity">
    <text evidence="1">Belongs to the ROT1 family.</text>
</comment>
<evidence type="ECO:0000313" key="3">
    <source>
        <dbReference type="EMBL" id="CED82522.1"/>
    </source>
</evidence>
<sequence length="217" mass="23370">MPVPITIGGTVLSFLLSLSSVHAQNLEASNNVTALYGTWSSGSGGVTTGSGFANPLAYSFNYPATSGIAYSFDNEGHFEEAQYRFNSNASLPNCIQTVVIWQHGTYTLNTNGSLTLTPFAGDGRIQVQDPCAAVTNVITVYEQKTYYSHWDIIVDTVPNNYMLELAKFDGSAMPGLYLQARPPNMLPTIQLSDQAVTTTTSTAAASATKRSLLSNWF</sequence>
<name>A0A0F7SK69_PHARH</name>
<dbReference type="PANTHER" id="PTHR28090">
    <property type="entry name" value="PROTEIN ROT1"/>
    <property type="match status" value="1"/>
</dbReference>
<keyword evidence="1" id="KW-0472">Membrane</keyword>
<evidence type="ECO:0000256" key="1">
    <source>
        <dbReference type="PIRNR" id="PIRNR017290"/>
    </source>
</evidence>
<reference evidence="3" key="1">
    <citation type="submission" date="2014-08" db="EMBL/GenBank/DDBJ databases">
        <authorList>
            <person name="Sharma Rahul"/>
            <person name="Thines Marco"/>
        </authorList>
    </citation>
    <scope>NUCLEOTIDE SEQUENCE</scope>
</reference>